<reference evidence="2" key="1">
    <citation type="submission" date="2022-09" db="EMBL/GenBank/DDBJ databases">
        <title>Tahibacter sp. nov., isolated from a fresh water.</title>
        <authorList>
            <person name="Baek J.H."/>
            <person name="Lee J.K."/>
            <person name="Kim J.M."/>
            <person name="Jeon C.O."/>
        </authorList>
    </citation>
    <scope>NUCLEOTIDE SEQUENCE</scope>
    <source>
        <strain evidence="2">W38</strain>
    </source>
</reference>
<feature type="transmembrane region" description="Helical" evidence="1">
    <location>
        <begin position="78"/>
        <end position="98"/>
    </location>
</feature>
<keyword evidence="3" id="KW-1185">Reference proteome</keyword>
<accession>A0ABY6BJZ6</accession>
<keyword evidence="1" id="KW-0472">Membrane</keyword>
<evidence type="ECO:0000313" key="2">
    <source>
        <dbReference type="EMBL" id="UXI70214.1"/>
    </source>
</evidence>
<feature type="transmembrane region" description="Helical" evidence="1">
    <location>
        <begin position="15"/>
        <end position="36"/>
    </location>
</feature>
<proteinExistence type="predicted"/>
<name>A0ABY6BJZ6_9GAMM</name>
<keyword evidence="1" id="KW-0812">Transmembrane</keyword>
<evidence type="ECO:0000256" key="1">
    <source>
        <dbReference type="SAM" id="Phobius"/>
    </source>
</evidence>
<sequence length="100" mass="10208">MSDATPPPSPLPSRVFGSLAGAFWGAVLFCIGRGFYLAWDQRDGDWGLIGVALSALASPALVVTDMLALIAGPPGAHTLLMLPWMLGGAVLGAAYGALDP</sequence>
<protein>
    <submittedName>
        <fullName evidence="2">Uncharacterized protein</fullName>
    </submittedName>
</protein>
<dbReference type="EMBL" id="CP104694">
    <property type="protein sequence ID" value="UXI70214.1"/>
    <property type="molecule type" value="Genomic_DNA"/>
</dbReference>
<dbReference type="RefSeq" id="WP_261697165.1">
    <property type="nucleotide sequence ID" value="NZ_CP104694.1"/>
</dbReference>
<dbReference type="Proteomes" id="UP001064632">
    <property type="component" value="Chromosome"/>
</dbReference>
<organism evidence="2 3">
    <name type="scientific">Tahibacter amnicola</name>
    <dbReference type="NCBI Taxonomy" id="2976241"/>
    <lineage>
        <taxon>Bacteria</taxon>
        <taxon>Pseudomonadati</taxon>
        <taxon>Pseudomonadota</taxon>
        <taxon>Gammaproteobacteria</taxon>
        <taxon>Lysobacterales</taxon>
        <taxon>Rhodanobacteraceae</taxon>
        <taxon>Tahibacter</taxon>
    </lineage>
</organism>
<gene>
    <name evidence="2" type="ORF">N4264_11445</name>
</gene>
<keyword evidence="1" id="KW-1133">Transmembrane helix</keyword>
<feature type="transmembrane region" description="Helical" evidence="1">
    <location>
        <begin position="48"/>
        <end position="72"/>
    </location>
</feature>
<evidence type="ECO:0000313" key="3">
    <source>
        <dbReference type="Proteomes" id="UP001064632"/>
    </source>
</evidence>